<keyword evidence="3 5" id="KW-1133">Transmembrane helix</keyword>
<sequence length="780" mass="92460">MIKLLIDLIISIILISCINCKIKTISVNKEQTSWMDKPWLDYVGVFLSVSVSIIESVGSTIIKKSHIIYEKYKKLIERKELITCKLEEKNSSNEYNQYSNRNKKGKKKKKSFINISLINIQNSKSIYKKKIKEKKILCNKFFHKKKIKERKKKGDENENENNNVKKEKKRNYFTEGKLIKKKKSEISEWKSMTYIYSKSNRKLRKLCSFQSVCIIKSNNLKEEFNLVKYKNENYNTKNITNNSEIIDINYKNMNESITNYRSKYKNFCSKNLNTREINKKTKRKERSLRSLKNSDYCTLEEMKGFNSFYKDSKENYNYICNSSFKKNKFKNYIKKNKRYNNTHKFYKKNIKKKSFSYDSLLKDFYTLQNRNTRETIMSKNLNFDNSEQLSMCCDNKYNDLHKNKEKEGTIITMLNKKESRENPNIMTNTTNKDKVYYYSFPPQESLDNINSKNYNFTNENINPHSFYISKNIDMKKMYSERKRNSDEEVTRSSTFQTVDENYMNKLKKRSYLYFYCGIFFTSIVAPSFNLFSNALLPASMVGFVSIRLICSLLLERFVLKETQSLYLYIGIPFATIGLILITIFSGKDSQFNDLDYIFKLFLKIESIFLMTFELLFTYSVAFFSIKYLQIKKKKMYNFLYIFSPFSSGIMGSLSTILCKALVIGFMSIIVKDKFRFFQFFLNYKLIILALLTFIVAITEIFYTPYLLKHYHLTHVVSLKSFGNVAFNAVNGMFIFNERPICICAWAFGFFLVLIGIIFLSFESVIPNTINYLKLYFRRSS</sequence>
<feature type="transmembrane region" description="Helical" evidence="5">
    <location>
        <begin position="606"/>
        <end position="625"/>
    </location>
</feature>
<name>A0A1J1GQX7_PLAGA</name>
<evidence type="ECO:0000256" key="4">
    <source>
        <dbReference type="ARBA" id="ARBA00023136"/>
    </source>
</evidence>
<evidence type="ECO:0000256" key="2">
    <source>
        <dbReference type="ARBA" id="ARBA00022692"/>
    </source>
</evidence>
<dbReference type="RefSeq" id="XP_028527682.1">
    <property type="nucleotide sequence ID" value="XM_028670984.1"/>
</dbReference>
<gene>
    <name evidence="6" type="ORF">PGAL8A_00226400</name>
</gene>
<dbReference type="InterPro" id="IPR008521">
    <property type="entry name" value="Mg_trans_NIPA"/>
</dbReference>
<comment type="subcellular location">
    <subcellularLocation>
        <location evidence="1">Membrane</location>
        <topology evidence="1">Multi-pass membrane protein</topology>
    </subcellularLocation>
</comment>
<accession>A0A1J1GQX7</accession>
<evidence type="ECO:0000256" key="3">
    <source>
        <dbReference type="ARBA" id="ARBA00022989"/>
    </source>
</evidence>
<organism evidence="6 7">
    <name type="scientific">Plasmodium gallinaceum</name>
    <dbReference type="NCBI Taxonomy" id="5849"/>
    <lineage>
        <taxon>Eukaryota</taxon>
        <taxon>Sar</taxon>
        <taxon>Alveolata</taxon>
        <taxon>Apicomplexa</taxon>
        <taxon>Aconoidasida</taxon>
        <taxon>Haemosporida</taxon>
        <taxon>Plasmodiidae</taxon>
        <taxon>Plasmodium</taxon>
        <taxon>Plasmodium (Haemamoeba)</taxon>
    </lineage>
</organism>
<dbReference type="SUPFAM" id="SSF103481">
    <property type="entry name" value="Multidrug resistance efflux transporter EmrE"/>
    <property type="match status" value="1"/>
</dbReference>
<dbReference type="GO" id="GO:0015095">
    <property type="term" value="F:magnesium ion transmembrane transporter activity"/>
    <property type="evidence" value="ECO:0007669"/>
    <property type="project" value="InterPro"/>
</dbReference>
<dbReference type="EMBL" id="CVMV01000032">
    <property type="protein sequence ID" value="CRG94867.1"/>
    <property type="molecule type" value="Genomic_DNA"/>
</dbReference>
<evidence type="ECO:0000256" key="5">
    <source>
        <dbReference type="SAM" id="Phobius"/>
    </source>
</evidence>
<feature type="transmembrane region" description="Helical" evidence="5">
    <location>
        <begin position="534"/>
        <end position="554"/>
    </location>
</feature>
<dbReference type="GO" id="GO:0016020">
    <property type="term" value="C:membrane"/>
    <property type="evidence" value="ECO:0007669"/>
    <property type="project" value="UniProtKB-SubCell"/>
</dbReference>
<feature type="transmembrane region" description="Helical" evidence="5">
    <location>
        <begin position="740"/>
        <end position="761"/>
    </location>
</feature>
<feature type="transmembrane region" description="Helical" evidence="5">
    <location>
        <begin position="511"/>
        <end position="528"/>
    </location>
</feature>
<feature type="transmembrane region" description="Helical" evidence="5">
    <location>
        <begin position="44"/>
        <end position="62"/>
    </location>
</feature>
<dbReference type="GeneID" id="39730791"/>
<dbReference type="PANTHER" id="PTHR12570:SF65">
    <property type="entry name" value="MAGNESIUM TRANSPORTER NIPA9-RELATED"/>
    <property type="match status" value="1"/>
</dbReference>
<keyword evidence="4 5" id="KW-0472">Membrane</keyword>
<reference evidence="6" key="1">
    <citation type="submission" date="2015-04" db="EMBL/GenBank/DDBJ databases">
        <authorList>
            <consortium name="Pathogen Informatics"/>
        </authorList>
    </citation>
    <scope>NUCLEOTIDE SEQUENCE [LARGE SCALE GENOMIC DNA]</scope>
    <source>
        <strain evidence="6">8A</strain>
    </source>
</reference>
<feature type="transmembrane region" description="Helical" evidence="5">
    <location>
        <begin position="566"/>
        <end position="586"/>
    </location>
</feature>
<dbReference type="InterPro" id="IPR037185">
    <property type="entry name" value="EmrE-like"/>
</dbReference>
<dbReference type="AlphaFoldDB" id="A0A1J1GQX7"/>
<feature type="transmembrane region" description="Helical" evidence="5">
    <location>
        <begin position="637"/>
        <end position="670"/>
    </location>
</feature>
<feature type="transmembrane region" description="Helical" evidence="5">
    <location>
        <begin position="682"/>
        <end position="702"/>
    </location>
</feature>
<proteinExistence type="predicted"/>
<dbReference type="OrthoDB" id="387043at2759"/>
<evidence type="ECO:0008006" key="8">
    <source>
        <dbReference type="Google" id="ProtNLM"/>
    </source>
</evidence>
<comment type="caution">
    <text evidence="6">The sequence shown here is derived from an EMBL/GenBank/DDBJ whole genome shotgun (WGS) entry which is preliminary data.</text>
</comment>
<protein>
    <recommendedName>
        <fullName evidence="8">Magnesium transporter</fullName>
    </recommendedName>
</protein>
<dbReference type="PANTHER" id="PTHR12570">
    <property type="match status" value="1"/>
</dbReference>
<evidence type="ECO:0000256" key="1">
    <source>
        <dbReference type="ARBA" id="ARBA00004141"/>
    </source>
</evidence>
<dbReference type="VEuPathDB" id="PlasmoDB:PGAL8A_00226400"/>
<dbReference type="Proteomes" id="UP000220797">
    <property type="component" value="Unassembled WGS sequence"/>
</dbReference>
<evidence type="ECO:0000313" key="7">
    <source>
        <dbReference type="Proteomes" id="UP000220797"/>
    </source>
</evidence>
<dbReference type="Pfam" id="PF05653">
    <property type="entry name" value="Mg_trans_NIPA"/>
    <property type="match status" value="1"/>
</dbReference>
<keyword evidence="7" id="KW-1185">Reference proteome</keyword>
<evidence type="ECO:0000313" key="6">
    <source>
        <dbReference type="EMBL" id="CRG94867.1"/>
    </source>
</evidence>
<keyword evidence="2 5" id="KW-0812">Transmembrane</keyword>